<dbReference type="Pfam" id="PF02518">
    <property type="entry name" value="HATPase_c"/>
    <property type="match status" value="1"/>
</dbReference>
<dbReference type="InterPro" id="IPR000014">
    <property type="entry name" value="PAS"/>
</dbReference>
<evidence type="ECO:0000259" key="21">
    <source>
        <dbReference type="PROSITE" id="PS50113"/>
    </source>
</evidence>
<dbReference type="PROSITE" id="PS50110">
    <property type="entry name" value="RESPONSE_REGULATORY"/>
    <property type="match status" value="2"/>
</dbReference>
<evidence type="ECO:0000313" key="23">
    <source>
        <dbReference type="Proteomes" id="UP000439994"/>
    </source>
</evidence>
<keyword evidence="9" id="KW-0418">Kinase</keyword>
<dbReference type="FunFam" id="1.10.287.130:FF:000002">
    <property type="entry name" value="Two-component osmosensing histidine kinase"/>
    <property type="match status" value="1"/>
</dbReference>
<dbReference type="InterPro" id="IPR011006">
    <property type="entry name" value="CheY-like_superfamily"/>
</dbReference>
<keyword evidence="5 16" id="KW-0597">Phosphoprotein</keyword>
<feature type="domain" description="Response regulatory" evidence="20">
    <location>
        <begin position="1039"/>
        <end position="1158"/>
    </location>
</feature>
<dbReference type="PANTHER" id="PTHR45339">
    <property type="entry name" value="HYBRID SIGNAL TRANSDUCTION HISTIDINE KINASE J"/>
    <property type="match status" value="1"/>
</dbReference>
<dbReference type="SMART" id="SM00388">
    <property type="entry name" value="HisKA"/>
    <property type="match status" value="1"/>
</dbReference>
<dbReference type="InterPro" id="IPR004358">
    <property type="entry name" value="Sig_transdc_His_kin-like_C"/>
</dbReference>
<keyword evidence="10" id="KW-0067">ATP-binding</keyword>
<feature type="transmembrane region" description="Helical" evidence="18">
    <location>
        <begin position="215"/>
        <end position="235"/>
    </location>
</feature>
<evidence type="ECO:0000256" key="17">
    <source>
        <dbReference type="SAM" id="MobiDB-lite"/>
    </source>
</evidence>
<evidence type="ECO:0000313" key="22">
    <source>
        <dbReference type="EMBL" id="MUH72976.1"/>
    </source>
</evidence>
<keyword evidence="8" id="KW-0547">Nucleotide-binding</keyword>
<evidence type="ECO:0000256" key="2">
    <source>
        <dbReference type="ARBA" id="ARBA00004651"/>
    </source>
</evidence>
<reference evidence="22 23" key="1">
    <citation type="submission" date="2019-11" db="EMBL/GenBank/DDBJ databases">
        <title>P. haliotis isolates from Z. marina roots.</title>
        <authorList>
            <person name="Cohen M."/>
            <person name="Jospin G."/>
            <person name="Eisen J.A."/>
            <person name="Coil D.A."/>
        </authorList>
    </citation>
    <scope>NUCLEOTIDE SEQUENCE [LARGE SCALE GENOMIC DNA]</scope>
    <source>
        <strain evidence="22 23">UCD-MCMsp1aY</strain>
    </source>
</reference>
<dbReference type="CDD" id="cd17546">
    <property type="entry name" value="REC_hyHK_CKI1_RcsC-like"/>
    <property type="match status" value="1"/>
</dbReference>
<evidence type="ECO:0000256" key="11">
    <source>
        <dbReference type="ARBA" id="ARBA00022989"/>
    </source>
</evidence>
<gene>
    <name evidence="22" type="ORF">GNP35_11075</name>
</gene>
<evidence type="ECO:0000259" key="19">
    <source>
        <dbReference type="PROSITE" id="PS50109"/>
    </source>
</evidence>
<dbReference type="InterPro" id="IPR036097">
    <property type="entry name" value="HisK_dim/P_sf"/>
</dbReference>
<dbReference type="InterPro" id="IPR003661">
    <property type="entry name" value="HisK_dim/P_dom"/>
</dbReference>
<feature type="domain" description="Histidine kinase" evidence="19">
    <location>
        <begin position="644"/>
        <end position="870"/>
    </location>
</feature>
<dbReference type="GO" id="GO:0000155">
    <property type="term" value="F:phosphorelay sensor kinase activity"/>
    <property type="evidence" value="ECO:0007669"/>
    <property type="project" value="InterPro"/>
</dbReference>
<evidence type="ECO:0000256" key="14">
    <source>
        <dbReference type="ARBA" id="ARBA00064003"/>
    </source>
</evidence>
<evidence type="ECO:0000256" key="1">
    <source>
        <dbReference type="ARBA" id="ARBA00000085"/>
    </source>
</evidence>
<dbReference type="EMBL" id="WOCD01000005">
    <property type="protein sequence ID" value="MUH72976.1"/>
    <property type="molecule type" value="Genomic_DNA"/>
</dbReference>
<evidence type="ECO:0000256" key="18">
    <source>
        <dbReference type="SAM" id="Phobius"/>
    </source>
</evidence>
<dbReference type="CDD" id="cd00156">
    <property type="entry name" value="REC"/>
    <property type="match status" value="1"/>
</dbReference>
<evidence type="ECO:0000259" key="20">
    <source>
        <dbReference type="PROSITE" id="PS50110"/>
    </source>
</evidence>
<dbReference type="CDD" id="cd16922">
    <property type="entry name" value="HATPase_EvgS-ArcB-TorS-like"/>
    <property type="match status" value="1"/>
</dbReference>
<keyword evidence="12" id="KW-0902">Two-component regulatory system</keyword>
<evidence type="ECO:0000256" key="8">
    <source>
        <dbReference type="ARBA" id="ARBA00022741"/>
    </source>
</evidence>
<keyword evidence="11 18" id="KW-1133">Transmembrane helix</keyword>
<dbReference type="InterPro" id="IPR005467">
    <property type="entry name" value="His_kinase_dom"/>
</dbReference>
<dbReference type="EC" id="2.7.13.3" evidence="3"/>
<dbReference type="Gene3D" id="1.10.287.130">
    <property type="match status" value="1"/>
</dbReference>
<evidence type="ECO:0000256" key="10">
    <source>
        <dbReference type="ARBA" id="ARBA00022840"/>
    </source>
</evidence>
<evidence type="ECO:0000256" key="5">
    <source>
        <dbReference type="ARBA" id="ARBA00022553"/>
    </source>
</evidence>
<comment type="catalytic activity">
    <reaction evidence="1">
        <text>ATP + protein L-histidine = ADP + protein N-phospho-L-histidine.</text>
        <dbReference type="EC" id="2.7.13.3"/>
    </reaction>
</comment>
<feature type="transmembrane region" description="Helical" evidence="18">
    <location>
        <begin position="72"/>
        <end position="93"/>
    </location>
</feature>
<feature type="domain" description="Response regulatory" evidence="20">
    <location>
        <begin position="895"/>
        <end position="1016"/>
    </location>
</feature>
<dbReference type="InterPro" id="IPR001789">
    <property type="entry name" value="Sig_transdc_resp-reg_receiver"/>
</dbReference>
<dbReference type="OrthoDB" id="9810730at2"/>
<feature type="transmembrane region" description="Helical" evidence="18">
    <location>
        <begin position="118"/>
        <end position="136"/>
    </location>
</feature>
<name>A0A6N8F8V1_9GAMM</name>
<accession>A0A6N8F8V1</accession>
<feature type="modified residue" description="4-aspartylphosphate" evidence="16">
    <location>
        <position position="949"/>
    </location>
</feature>
<dbReference type="SMART" id="SM00448">
    <property type="entry name" value="REC"/>
    <property type="match status" value="2"/>
</dbReference>
<dbReference type="Pfam" id="PF08447">
    <property type="entry name" value="PAS_3"/>
    <property type="match status" value="1"/>
</dbReference>
<dbReference type="SMART" id="SM00387">
    <property type="entry name" value="HATPase_c"/>
    <property type="match status" value="1"/>
</dbReference>
<comment type="subunit">
    <text evidence="14">At low DSF concentrations, interacts with RpfF.</text>
</comment>
<keyword evidence="23" id="KW-1185">Reference proteome</keyword>
<feature type="transmembrane region" description="Helical" evidence="18">
    <location>
        <begin position="44"/>
        <end position="65"/>
    </location>
</feature>
<dbReference type="SUPFAM" id="SSF52172">
    <property type="entry name" value="CheY-like"/>
    <property type="match status" value="2"/>
</dbReference>
<comment type="subcellular location">
    <subcellularLocation>
        <location evidence="2">Cell membrane</location>
        <topology evidence="2">Multi-pass membrane protein</topology>
    </subcellularLocation>
</comment>
<keyword evidence="7 18" id="KW-0812">Transmembrane</keyword>
<dbReference type="CDD" id="cd00082">
    <property type="entry name" value="HisKA"/>
    <property type="match status" value="1"/>
</dbReference>
<protein>
    <recommendedName>
        <fullName evidence="15">Sensory/regulatory protein RpfC</fullName>
        <ecNumber evidence="3">2.7.13.3</ecNumber>
    </recommendedName>
</protein>
<feature type="transmembrane region" description="Helical" evidence="18">
    <location>
        <begin position="12"/>
        <end position="32"/>
    </location>
</feature>
<dbReference type="PROSITE" id="PS50113">
    <property type="entry name" value="PAC"/>
    <property type="match status" value="1"/>
</dbReference>
<dbReference type="RefSeq" id="WP_155696177.1">
    <property type="nucleotide sequence ID" value="NZ_WOCD01000005.1"/>
</dbReference>
<dbReference type="PROSITE" id="PS50109">
    <property type="entry name" value="HIS_KIN"/>
    <property type="match status" value="1"/>
</dbReference>
<evidence type="ECO:0000256" key="13">
    <source>
        <dbReference type="ARBA" id="ARBA00023136"/>
    </source>
</evidence>
<dbReference type="Pfam" id="PF00072">
    <property type="entry name" value="Response_reg"/>
    <property type="match status" value="2"/>
</dbReference>
<feature type="transmembrane region" description="Helical" evidence="18">
    <location>
        <begin position="148"/>
        <end position="168"/>
    </location>
</feature>
<sequence length="1282" mass="143635">MLSKKPIFKPLPALCAIFVMLLGSLVMMGWAVENQSIVQLHKSFAPMQFNTALLFLLSGLSLWFLTESQLKLANIVGGIIFAVASLSTLQYVLDVNVGLDQLFVSHFIDINTTSPGRMAPNTGICFSLIGLLLLVVGPFENKRWPVNFAIILATISFATASVALAGYFNNVTTAYGWGQMTHMALHTCIGFITISTGFIVFFVQKAVSFKIKVDTTLLLFIFFTSVTLTLSQALLGHERLQLERRLAFYIEHVESEINDKLLDKSNQVLKLSEVLQSEGLNSSNQNSLVSYLQKNKSNSGSVAIFEDGRKQALTEFKVSIDTEELESLLVKGKTSDRYPIIGNSNAYIINISTLIKDSEYFAVYYKNPDVNFSLVQFVHFSSFLGDLDSRYNKLNIAIKIEDSLGNLVNRFSPIQAEEDVLSYGRVFKSSGWTVTLYSERSSLSDGSLANVILMFGIIFCGLMVGISKLLMDSKARAIEISKESEARKDALKKANEARLINEMARKVSGLGIWVWDLDKKVVSWDNNMFDSYHMDPKLIDESLLYDSWVGALHPEDAERVESSLQDAVRNKQDWYCTFRLTLENNKVKYMIASGTCISDEYGNVIKVVGGNFDVTELREAQERLVTLKEQADQNSLAKSQFLANMSHEIRTPMNGVLGITDLLSQTPLTPIQQEYLDLVVNSASSLLRILNDILDQSKIEAGMMELVEEHFSLDNKVGDILKGFAPTAHQKMIELEYNIDGHVPNCIRADETRISQMIFNVVGNAVKFTETGEVILEVVSLKPDKELEIGDPFTLIITIKDTGIGIPEDKLLSIFEPFGQVDSTTTRRFGGTGLGLPIVKQLVNLMGGNVEVSSQPSIGTEFKINLPVKKGDIAQLSNDEGHAHIINQFDFTGISCLAVDDNAINRRWLKSMIGSWGCKPIMASCSDQAIALYDAEIDAGRKVDVLIVDKDMPQKTGLDFIIELKAKYKNIPRIIMMLTSKEINDSLMKLEELDIEHYLLKPVKQSEVFNMLMKVMEVDRPDLHYSKKDELSPPEKLLNVLVAEDNPINSRLVHDILTYRGHQSTLVFNGKQALEQYKGHDYDVILMDVQMPEMDGLESTKLIRQFEQLNNKERVKIIGLTAHALSGDRQICIDAGMDNYLTKPVDSKNLILTIESYFNLKNDSEVIKLDSQKSQATDQSQATQQGNADEKLENEPLVIQERPVPLRYIYLDLDGIQRVSGGQQETIDAISEMTLKILPQEIEDVESLLGRAEFITLAKLLHRLKEWLLILQVHILKRGLFN</sequence>
<keyword evidence="6" id="KW-0808">Transferase</keyword>
<feature type="compositionally biased region" description="Low complexity" evidence="17">
    <location>
        <begin position="1172"/>
        <end position="1185"/>
    </location>
</feature>
<evidence type="ECO:0000256" key="7">
    <source>
        <dbReference type="ARBA" id="ARBA00022692"/>
    </source>
</evidence>
<feature type="domain" description="PAC" evidence="21">
    <location>
        <begin position="574"/>
        <end position="626"/>
    </location>
</feature>
<comment type="caution">
    <text evidence="22">The sequence shown here is derived from an EMBL/GenBank/DDBJ whole genome shotgun (WGS) entry which is preliminary data.</text>
</comment>
<dbReference type="SUPFAM" id="SSF47226">
    <property type="entry name" value="Histidine-containing phosphotransfer domain, HPT domain"/>
    <property type="match status" value="1"/>
</dbReference>
<evidence type="ECO:0000256" key="3">
    <source>
        <dbReference type="ARBA" id="ARBA00012438"/>
    </source>
</evidence>
<dbReference type="SUPFAM" id="SSF55874">
    <property type="entry name" value="ATPase domain of HSP90 chaperone/DNA topoisomerase II/histidine kinase"/>
    <property type="match status" value="1"/>
</dbReference>
<dbReference type="Gene3D" id="3.30.450.20">
    <property type="entry name" value="PAS domain"/>
    <property type="match status" value="1"/>
</dbReference>
<feature type="region of interest" description="Disordered" evidence="17">
    <location>
        <begin position="1171"/>
        <end position="1193"/>
    </location>
</feature>
<dbReference type="PANTHER" id="PTHR45339:SF1">
    <property type="entry name" value="HYBRID SIGNAL TRANSDUCTION HISTIDINE KINASE J"/>
    <property type="match status" value="1"/>
</dbReference>
<evidence type="ECO:0000256" key="6">
    <source>
        <dbReference type="ARBA" id="ARBA00022679"/>
    </source>
</evidence>
<organism evidence="22 23">
    <name type="scientific">Psychrosphaera haliotis</name>
    <dbReference type="NCBI Taxonomy" id="555083"/>
    <lineage>
        <taxon>Bacteria</taxon>
        <taxon>Pseudomonadati</taxon>
        <taxon>Pseudomonadota</taxon>
        <taxon>Gammaproteobacteria</taxon>
        <taxon>Alteromonadales</taxon>
        <taxon>Pseudoalteromonadaceae</taxon>
        <taxon>Psychrosphaera</taxon>
    </lineage>
</organism>
<dbReference type="InterPro" id="IPR036890">
    <property type="entry name" value="HATPase_C_sf"/>
</dbReference>
<evidence type="ECO:0000256" key="12">
    <source>
        <dbReference type="ARBA" id="ARBA00023012"/>
    </source>
</evidence>
<dbReference type="Pfam" id="PF00512">
    <property type="entry name" value="HisKA"/>
    <property type="match status" value="1"/>
</dbReference>
<keyword evidence="4" id="KW-1003">Cell membrane</keyword>
<dbReference type="InterPro" id="IPR003594">
    <property type="entry name" value="HATPase_dom"/>
</dbReference>
<dbReference type="InterPro" id="IPR035965">
    <property type="entry name" value="PAS-like_dom_sf"/>
</dbReference>
<feature type="modified residue" description="4-aspartylphosphate" evidence="16">
    <location>
        <position position="1088"/>
    </location>
</feature>
<feature type="transmembrane region" description="Helical" evidence="18">
    <location>
        <begin position="183"/>
        <end position="203"/>
    </location>
</feature>
<dbReference type="SUPFAM" id="SSF55785">
    <property type="entry name" value="PYP-like sensor domain (PAS domain)"/>
    <property type="match status" value="1"/>
</dbReference>
<dbReference type="GO" id="GO:0005524">
    <property type="term" value="F:ATP binding"/>
    <property type="evidence" value="ECO:0007669"/>
    <property type="project" value="UniProtKB-KW"/>
</dbReference>
<evidence type="ECO:0000256" key="9">
    <source>
        <dbReference type="ARBA" id="ARBA00022777"/>
    </source>
</evidence>
<dbReference type="InterPro" id="IPR013655">
    <property type="entry name" value="PAS_fold_3"/>
</dbReference>
<evidence type="ECO:0000256" key="15">
    <source>
        <dbReference type="ARBA" id="ARBA00068150"/>
    </source>
</evidence>
<dbReference type="CDD" id="cd00130">
    <property type="entry name" value="PAS"/>
    <property type="match status" value="1"/>
</dbReference>
<dbReference type="GO" id="GO:0005886">
    <property type="term" value="C:plasma membrane"/>
    <property type="evidence" value="ECO:0007669"/>
    <property type="project" value="UniProtKB-SubCell"/>
</dbReference>
<proteinExistence type="predicted"/>
<dbReference type="FunFam" id="3.30.565.10:FF:000010">
    <property type="entry name" value="Sensor histidine kinase RcsC"/>
    <property type="match status" value="1"/>
</dbReference>
<evidence type="ECO:0000256" key="4">
    <source>
        <dbReference type="ARBA" id="ARBA00022475"/>
    </source>
</evidence>
<dbReference type="InterPro" id="IPR036641">
    <property type="entry name" value="HPT_dom_sf"/>
</dbReference>
<dbReference type="Gene3D" id="3.30.565.10">
    <property type="entry name" value="Histidine kinase-like ATPase, C-terminal domain"/>
    <property type="match status" value="1"/>
</dbReference>
<evidence type="ECO:0000256" key="16">
    <source>
        <dbReference type="PROSITE-ProRule" id="PRU00169"/>
    </source>
</evidence>
<dbReference type="Proteomes" id="UP000439994">
    <property type="component" value="Unassembled WGS sequence"/>
</dbReference>
<dbReference type="InterPro" id="IPR000700">
    <property type="entry name" value="PAS-assoc_C"/>
</dbReference>
<dbReference type="SUPFAM" id="SSF47384">
    <property type="entry name" value="Homodimeric domain of signal transducing histidine kinase"/>
    <property type="match status" value="1"/>
</dbReference>
<dbReference type="Gene3D" id="3.40.50.2300">
    <property type="match status" value="2"/>
</dbReference>
<dbReference type="PRINTS" id="PR00344">
    <property type="entry name" value="BCTRLSENSOR"/>
</dbReference>
<keyword evidence="13 18" id="KW-0472">Membrane</keyword>